<dbReference type="NCBIfam" id="TIGR02167">
    <property type="entry name" value="Liste_lipo_26"/>
    <property type="match status" value="4"/>
</dbReference>
<name>A0A0D3JNE8_EMIH1</name>
<dbReference type="KEGG" id="ehx:EMIHUDRAFT_237988"/>
<dbReference type="AlphaFoldDB" id="A0A0D3JNE8"/>
<sequence>MPYASFSSTADLRAAVNLWCTDESAALARYGHISGWDVGAITDIAGLFCAESWCPNVYVGSSPTGKETCNPDISAWNVSAVRDMSNTFRGASAFNQNIGPWVTSGVTEMLCMFQGAASFDQDIGSWDTSAVTRMWATFYGASSFNQDIGSWDTSAVTTMNSMFGGASSFDQDIGSWNVSAVTIMSGMFWNAIAFDQDIGSWDVLAATDMSGMFALASSFNQNIGPWVTSAVTVMVGMFRDAASFDQDIGSWDTSAVTNMVEMFDRATSLSDCNKALIYASFVKQTSAWPDAYDWSSFAGAIEPRVSTILERDPSISEAAHDYEKMNIATPKQLTYVGAAENRRGITNFMCVDEKVVLLRKLKGLDGMREEVAAFAASAAGQEPGGFHGTAGEELSECLAYVLDSEAGASSIHFQHGLMRDCDANGQLLPERIKWVNGRGVGGKRLADFFDDERVQKSGVKIEHVAALRLYTTAAFAHINDPLRDMERRKAGKPHPLPMIVTLVEEACKKLGAAEAMQADANQPMDLFRGMKSVELPPNFLNEGGVAVEYSISTTSVILRIATSSAVKRGVGVKWLSAFPAEEEILFPPLTHMQAVGTLETFTLDGNAWTIVTVEPTLP</sequence>
<dbReference type="PaxDb" id="2903-EOD25033"/>
<dbReference type="Gene3D" id="3.90.176.10">
    <property type="entry name" value="Toxin ADP-ribosyltransferase, Chain A, domain 1"/>
    <property type="match status" value="1"/>
</dbReference>
<dbReference type="GeneID" id="17270578"/>
<reference evidence="2" key="1">
    <citation type="journal article" date="2013" name="Nature">
        <title>Pan genome of the phytoplankton Emiliania underpins its global distribution.</title>
        <authorList>
            <person name="Read B.A."/>
            <person name="Kegel J."/>
            <person name="Klute M.J."/>
            <person name="Kuo A."/>
            <person name="Lefebvre S.C."/>
            <person name="Maumus F."/>
            <person name="Mayer C."/>
            <person name="Miller J."/>
            <person name="Monier A."/>
            <person name="Salamov A."/>
            <person name="Young J."/>
            <person name="Aguilar M."/>
            <person name="Claverie J.M."/>
            <person name="Frickenhaus S."/>
            <person name="Gonzalez K."/>
            <person name="Herman E.K."/>
            <person name="Lin Y.C."/>
            <person name="Napier J."/>
            <person name="Ogata H."/>
            <person name="Sarno A.F."/>
            <person name="Shmutz J."/>
            <person name="Schroeder D."/>
            <person name="de Vargas C."/>
            <person name="Verret F."/>
            <person name="von Dassow P."/>
            <person name="Valentin K."/>
            <person name="Van de Peer Y."/>
            <person name="Wheeler G."/>
            <person name="Dacks J.B."/>
            <person name="Delwiche C.F."/>
            <person name="Dyhrman S.T."/>
            <person name="Glockner G."/>
            <person name="John U."/>
            <person name="Richards T."/>
            <person name="Worden A.Z."/>
            <person name="Zhang X."/>
            <person name="Grigoriev I.V."/>
            <person name="Allen A.E."/>
            <person name="Bidle K."/>
            <person name="Borodovsky M."/>
            <person name="Bowler C."/>
            <person name="Brownlee C."/>
            <person name="Cock J.M."/>
            <person name="Elias M."/>
            <person name="Gladyshev V.N."/>
            <person name="Groth M."/>
            <person name="Guda C."/>
            <person name="Hadaegh A."/>
            <person name="Iglesias-Rodriguez M.D."/>
            <person name="Jenkins J."/>
            <person name="Jones B.M."/>
            <person name="Lawson T."/>
            <person name="Leese F."/>
            <person name="Lindquist E."/>
            <person name="Lobanov A."/>
            <person name="Lomsadze A."/>
            <person name="Malik S.B."/>
            <person name="Marsh M.E."/>
            <person name="Mackinder L."/>
            <person name="Mock T."/>
            <person name="Mueller-Roeber B."/>
            <person name="Pagarete A."/>
            <person name="Parker M."/>
            <person name="Probert I."/>
            <person name="Quesneville H."/>
            <person name="Raines C."/>
            <person name="Rensing S.A."/>
            <person name="Riano-Pachon D.M."/>
            <person name="Richier S."/>
            <person name="Rokitta S."/>
            <person name="Shiraiwa Y."/>
            <person name="Soanes D.M."/>
            <person name="van der Giezen M."/>
            <person name="Wahlund T.M."/>
            <person name="Williams B."/>
            <person name="Wilson W."/>
            <person name="Wolfe G."/>
            <person name="Wurch L.L."/>
        </authorList>
    </citation>
    <scope>NUCLEOTIDE SEQUENCE</scope>
</reference>
<dbReference type="EnsemblProtists" id="EOD25033">
    <property type="protein sequence ID" value="EOD25033"/>
    <property type="gene ID" value="EMIHUDRAFT_237988"/>
</dbReference>
<organism evidence="1 2">
    <name type="scientific">Emiliania huxleyi (strain CCMP1516)</name>
    <dbReference type="NCBI Taxonomy" id="280463"/>
    <lineage>
        <taxon>Eukaryota</taxon>
        <taxon>Haptista</taxon>
        <taxon>Haptophyta</taxon>
        <taxon>Prymnesiophyceae</taxon>
        <taxon>Isochrysidales</taxon>
        <taxon>Noelaerhabdaceae</taxon>
        <taxon>Emiliania</taxon>
    </lineage>
</organism>
<dbReference type="Pfam" id="PF03382">
    <property type="entry name" value="DUF285"/>
    <property type="match status" value="2"/>
</dbReference>
<dbReference type="InterPro" id="IPR005046">
    <property type="entry name" value="DUF285"/>
</dbReference>
<proteinExistence type="predicted"/>
<dbReference type="InterPro" id="IPR011889">
    <property type="entry name" value="Liste_lipo_26"/>
</dbReference>
<accession>A0A0D3JNE8</accession>
<evidence type="ECO:0000313" key="2">
    <source>
        <dbReference type="Proteomes" id="UP000013827"/>
    </source>
</evidence>
<keyword evidence="2" id="KW-1185">Reference proteome</keyword>
<reference evidence="1" key="2">
    <citation type="submission" date="2024-10" db="UniProtKB">
        <authorList>
            <consortium name="EnsemblProtists"/>
        </authorList>
    </citation>
    <scope>IDENTIFICATION</scope>
</reference>
<dbReference type="STRING" id="2903.R1CQ14"/>
<evidence type="ECO:0000313" key="1">
    <source>
        <dbReference type="EnsemblProtists" id="EOD25033"/>
    </source>
</evidence>
<protein>
    <submittedName>
        <fullName evidence="1">Uncharacterized protein</fullName>
    </submittedName>
</protein>
<dbReference type="HOGENOM" id="CLU_442416_0_0_1"/>
<dbReference type="RefSeq" id="XP_005777462.1">
    <property type="nucleotide sequence ID" value="XM_005777405.1"/>
</dbReference>
<dbReference type="SUPFAM" id="SSF56399">
    <property type="entry name" value="ADP-ribosylation"/>
    <property type="match status" value="1"/>
</dbReference>
<dbReference type="Proteomes" id="UP000013827">
    <property type="component" value="Unassembled WGS sequence"/>
</dbReference>